<evidence type="ECO:0000313" key="1">
    <source>
        <dbReference type="EMBL" id="TMO75317.1"/>
    </source>
</evidence>
<reference evidence="2" key="1">
    <citation type="submission" date="2019-06" db="EMBL/GenBank/DDBJ databases">
        <title>Co-occurence of chitin degradation, pigmentation and bioactivity in marine Pseudoalteromonas.</title>
        <authorList>
            <person name="Sonnenschein E.C."/>
            <person name="Bech P.K."/>
        </authorList>
    </citation>
    <scope>NUCLEOTIDE SEQUENCE [LARGE SCALE GENOMIC DNA]</scope>
    <source>
        <strain evidence="2">S3895</strain>
    </source>
</reference>
<organism evidence="1 2">
    <name type="scientific">Pseudoalteromonas aurantia</name>
    <dbReference type="NCBI Taxonomy" id="43654"/>
    <lineage>
        <taxon>Bacteria</taxon>
        <taxon>Pseudomonadati</taxon>
        <taxon>Pseudomonadota</taxon>
        <taxon>Gammaproteobacteria</taxon>
        <taxon>Alteromonadales</taxon>
        <taxon>Pseudoalteromonadaceae</taxon>
        <taxon>Pseudoalteromonas</taxon>
    </lineage>
</organism>
<dbReference type="EMBL" id="PNBW01000038">
    <property type="protein sequence ID" value="TMO75317.1"/>
    <property type="molecule type" value="Genomic_DNA"/>
</dbReference>
<proteinExistence type="predicted"/>
<protein>
    <submittedName>
        <fullName evidence="1">Uncharacterized protein</fullName>
    </submittedName>
</protein>
<dbReference type="RefSeq" id="WP_138676411.1">
    <property type="nucleotide sequence ID" value="NZ_PNBW01000038.1"/>
</dbReference>
<comment type="caution">
    <text evidence="1">The sequence shown here is derived from an EMBL/GenBank/DDBJ whole genome shotgun (WGS) entry which is preliminary data.</text>
</comment>
<dbReference type="Proteomes" id="UP000307164">
    <property type="component" value="Unassembled WGS sequence"/>
</dbReference>
<sequence length="76" mass="8894">MIINSGISISEIIEYRVCLYKKVLKDMAEQGKRFKKCDRYKTMVDDINLLDDLGCMAEFYELSELLSKCDFIEVVE</sequence>
<gene>
    <name evidence="1" type="ORF">CWC20_08325</name>
</gene>
<keyword evidence="2" id="KW-1185">Reference proteome</keyword>
<name>A0ABY2VYU2_9GAMM</name>
<accession>A0ABY2VYU2</accession>
<evidence type="ECO:0000313" key="2">
    <source>
        <dbReference type="Proteomes" id="UP000307164"/>
    </source>
</evidence>